<evidence type="ECO:0000256" key="9">
    <source>
        <dbReference type="ARBA" id="ARBA00038867"/>
    </source>
</evidence>
<keyword evidence="4 12" id="KW-0812">Transmembrane</keyword>
<comment type="catalytic activity">
    <reaction evidence="11">
        <text>[Wnt protein]-L-serine + (9Z)-hexadecenoyl-CoA = [Wnt protein]-O-(9Z)-hexadecenoyl-L-serine + CoA</text>
        <dbReference type="Rhea" id="RHEA:45336"/>
        <dbReference type="Rhea" id="RHEA-COMP:11170"/>
        <dbReference type="Rhea" id="RHEA-COMP:11171"/>
        <dbReference type="ChEBI" id="CHEBI:29999"/>
        <dbReference type="ChEBI" id="CHEBI:57287"/>
        <dbReference type="ChEBI" id="CHEBI:61540"/>
        <dbReference type="ChEBI" id="CHEBI:85189"/>
        <dbReference type="EC" id="2.3.1.250"/>
    </reaction>
</comment>
<organism evidence="13 14">
    <name type="scientific">Cotesia congregata</name>
    <name type="common">Parasitoid wasp</name>
    <name type="synonym">Apanteles congregatus</name>
    <dbReference type="NCBI Taxonomy" id="51543"/>
    <lineage>
        <taxon>Eukaryota</taxon>
        <taxon>Metazoa</taxon>
        <taxon>Ecdysozoa</taxon>
        <taxon>Arthropoda</taxon>
        <taxon>Hexapoda</taxon>
        <taxon>Insecta</taxon>
        <taxon>Pterygota</taxon>
        <taxon>Neoptera</taxon>
        <taxon>Endopterygota</taxon>
        <taxon>Hymenoptera</taxon>
        <taxon>Apocrita</taxon>
        <taxon>Ichneumonoidea</taxon>
        <taxon>Braconidae</taxon>
        <taxon>Microgastrinae</taxon>
        <taxon>Cotesia</taxon>
    </lineage>
</organism>
<dbReference type="OrthoDB" id="5968863at2759"/>
<comment type="similarity">
    <text evidence="8">Belongs to the membrane-bound acyltransferase family. Porcupine subfamily.</text>
</comment>
<feature type="transmembrane region" description="Helical" evidence="12">
    <location>
        <begin position="63"/>
        <end position="81"/>
    </location>
</feature>
<feature type="transmembrane region" description="Helical" evidence="12">
    <location>
        <begin position="285"/>
        <end position="303"/>
    </location>
</feature>
<comment type="caution">
    <text evidence="13">The sequence shown here is derived from an EMBL/GenBank/DDBJ whole genome shotgun (WGS) entry which is preliminary data.</text>
</comment>
<reference evidence="13" key="1">
    <citation type="submission" date="2021-04" db="EMBL/GenBank/DDBJ databases">
        <authorList>
            <person name="Chebbi M.A.C M."/>
        </authorList>
    </citation>
    <scope>NUCLEOTIDE SEQUENCE</scope>
</reference>
<feature type="transmembrane region" description="Helical" evidence="12">
    <location>
        <begin position="242"/>
        <end position="264"/>
    </location>
</feature>
<protein>
    <recommendedName>
        <fullName evidence="10">Protein-serine O-palmitoleoyltransferase porcupine</fullName>
        <ecNumber evidence="9">2.3.1.250</ecNumber>
    </recommendedName>
</protein>
<dbReference type="EMBL" id="CAJNRD030001120">
    <property type="protein sequence ID" value="CAG5093971.1"/>
    <property type="molecule type" value="Genomic_DNA"/>
</dbReference>
<feature type="transmembrane region" description="Helical" evidence="12">
    <location>
        <begin position="451"/>
        <end position="472"/>
    </location>
</feature>
<evidence type="ECO:0000313" key="14">
    <source>
        <dbReference type="Proteomes" id="UP000786811"/>
    </source>
</evidence>
<dbReference type="InterPro" id="IPR049941">
    <property type="entry name" value="LPLAT_7/PORCN-like"/>
</dbReference>
<dbReference type="GO" id="GO:0061355">
    <property type="term" value="P:Wnt protein secretion"/>
    <property type="evidence" value="ECO:0007669"/>
    <property type="project" value="TreeGrafter"/>
</dbReference>
<proteinExistence type="inferred from homology"/>
<keyword evidence="3" id="KW-0879">Wnt signaling pathway</keyword>
<dbReference type="EC" id="2.3.1.250" evidence="9"/>
<evidence type="ECO:0000256" key="12">
    <source>
        <dbReference type="SAM" id="Phobius"/>
    </source>
</evidence>
<name>A0A8J2HG86_COTCN</name>
<evidence type="ECO:0000256" key="8">
    <source>
        <dbReference type="ARBA" id="ARBA00038269"/>
    </source>
</evidence>
<evidence type="ECO:0000256" key="3">
    <source>
        <dbReference type="ARBA" id="ARBA00022687"/>
    </source>
</evidence>
<evidence type="ECO:0000256" key="6">
    <source>
        <dbReference type="ARBA" id="ARBA00023136"/>
    </source>
</evidence>
<dbReference type="PANTHER" id="PTHR13906:SF12">
    <property type="entry name" value="PROTEIN-SERINE O-PALMITOLEOYLTRANSFERASE PORCUPINE"/>
    <property type="match status" value="1"/>
</dbReference>
<dbReference type="GO" id="GO:0016055">
    <property type="term" value="P:Wnt signaling pathway"/>
    <property type="evidence" value="ECO:0007669"/>
    <property type="project" value="UniProtKB-KW"/>
</dbReference>
<evidence type="ECO:0000256" key="4">
    <source>
        <dbReference type="ARBA" id="ARBA00022692"/>
    </source>
</evidence>
<dbReference type="InterPro" id="IPR004299">
    <property type="entry name" value="MBOAT_fam"/>
</dbReference>
<dbReference type="GO" id="GO:0030258">
    <property type="term" value="P:lipid modification"/>
    <property type="evidence" value="ECO:0007669"/>
    <property type="project" value="TreeGrafter"/>
</dbReference>
<keyword evidence="14" id="KW-1185">Reference proteome</keyword>
<feature type="transmembrane region" description="Helical" evidence="12">
    <location>
        <begin position="381"/>
        <end position="398"/>
    </location>
</feature>
<dbReference type="Pfam" id="PF03062">
    <property type="entry name" value="MBOAT"/>
    <property type="match status" value="1"/>
</dbReference>
<evidence type="ECO:0000256" key="5">
    <source>
        <dbReference type="ARBA" id="ARBA00022989"/>
    </source>
</evidence>
<keyword evidence="5 12" id="KW-1133">Transmembrane helix</keyword>
<feature type="transmembrane region" description="Helical" evidence="12">
    <location>
        <begin position="110"/>
        <end position="126"/>
    </location>
</feature>
<dbReference type="GO" id="GO:0005783">
    <property type="term" value="C:endoplasmic reticulum"/>
    <property type="evidence" value="ECO:0007669"/>
    <property type="project" value="TreeGrafter"/>
</dbReference>
<dbReference type="GO" id="GO:0016020">
    <property type="term" value="C:membrane"/>
    <property type="evidence" value="ECO:0007669"/>
    <property type="project" value="UniProtKB-SubCell"/>
</dbReference>
<dbReference type="GO" id="GO:0017147">
    <property type="term" value="F:Wnt-protein binding"/>
    <property type="evidence" value="ECO:0007669"/>
    <property type="project" value="TreeGrafter"/>
</dbReference>
<gene>
    <name evidence="13" type="ORF">HICCMSTLAB_LOCUS7297</name>
</gene>
<feature type="transmembrane region" description="Helical" evidence="12">
    <location>
        <begin position="492"/>
        <end position="513"/>
    </location>
</feature>
<evidence type="ECO:0000313" key="13">
    <source>
        <dbReference type="EMBL" id="CAG5093971.1"/>
    </source>
</evidence>
<dbReference type="AlphaFoldDB" id="A0A8J2HG86"/>
<evidence type="ECO:0000256" key="10">
    <source>
        <dbReference type="ARBA" id="ARBA00040371"/>
    </source>
</evidence>
<feature type="transmembrane region" description="Helical" evidence="12">
    <location>
        <begin position="88"/>
        <end position="104"/>
    </location>
</feature>
<evidence type="ECO:0000256" key="2">
    <source>
        <dbReference type="ARBA" id="ARBA00022679"/>
    </source>
</evidence>
<keyword evidence="7" id="KW-0012">Acyltransferase</keyword>
<evidence type="ECO:0000256" key="11">
    <source>
        <dbReference type="ARBA" id="ARBA00047978"/>
    </source>
</evidence>
<comment type="subcellular location">
    <subcellularLocation>
        <location evidence="1">Membrane</location>
        <topology evidence="1">Multi-pass membrane protein</topology>
    </subcellularLocation>
</comment>
<dbReference type="GO" id="GO:1990698">
    <property type="term" value="F:palmitoleoyltransferase activity"/>
    <property type="evidence" value="ECO:0007669"/>
    <property type="project" value="UniProtKB-EC"/>
</dbReference>
<dbReference type="PANTHER" id="PTHR13906">
    <property type="entry name" value="PORCUPINE"/>
    <property type="match status" value="1"/>
</dbReference>
<accession>A0A8J2HG86</accession>
<dbReference type="Proteomes" id="UP000786811">
    <property type="component" value="Unassembled WGS sequence"/>
</dbReference>
<feature type="transmembrane region" description="Helical" evidence="12">
    <location>
        <begin position="186"/>
        <end position="205"/>
    </location>
</feature>
<keyword evidence="2" id="KW-0808">Transferase</keyword>
<evidence type="ECO:0000256" key="1">
    <source>
        <dbReference type="ARBA" id="ARBA00004141"/>
    </source>
</evidence>
<keyword evidence="6 12" id="KW-0472">Membrane</keyword>
<evidence type="ECO:0000256" key="7">
    <source>
        <dbReference type="ARBA" id="ARBA00023315"/>
    </source>
</evidence>
<sequence length="514" mass="58490">MFYKDNYDYDMMYPDEESDCLDCNSDNLNKPPNLAYDYDYLEIHNSETFLQILKNCVFTSIDATSNFSTLFIANILLRLFIKFVPPRAYHLVSILTGIFIVNYYAAESLFLMSVYTVISYICLCVPRKHQRGIEMLAISLFTILICEYSMDPASWHRIRGIIMIAAMKAVSISLDSKNNRNFSFNIWEYIAYIFSPLTCIFGPWMSFYNYKAMTSGTVERKLTIRQIIVLWLGDLGVALKNFIVALIFLSISNCFAQWFIPNYISDGKWFTAYGDALSFRSSHYFICYVSSTVLSLGGVTSLIHPPTSTPTESISSTMTPATITRPIDIELPRSLVQVVISWNVPMHTWLKSYIFRPSINHVGKFNAVILTYLASSLLHGLNFQIAAVLLSLGLYTYIEFKLRNHLANTFNACIGSRRCYSSSASSVKSIIGFCGGTECRYQLNSKNSIKVLLTNIGFSLLAVFHLAYLGLMFDTSELQETGYNYLHTIEKWSQLGFASHLIALSTYIIYYLIT</sequence>